<feature type="region of interest" description="Disordered" evidence="1">
    <location>
        <begin position="165"/>
        <end position="184"/>
    </location>
</feature>
<evidence type="ECO:0000256" key="1">
    <source>
        <dbReference type="SAM" id="MobiDB-lite"/>
    </source>
</evidence>
<evidence type="ECO:0008006" key="5">
    <source>
        <dbReference type="Google" id="ProtNLM"/>
    </source>
</evidence>
<keyword evidence="2" id="KW-0812">Transmembrane</keyword>
<gene>
    <name evidence="3" type="ORF">EBN88_10410</name>
</gene>
<dbReference type="EMBL" id="RFFJ01000041">
    <property type="protein sequence ID" value="RMI41862.1"/>
    <property type="molecule type" value="Genomic_DNA"/>
</dbReference>
<organism evidence="3 4">
    <name type="scientific">Streptomyces triticirhizae</name>
    <dbReference type="NCBI Taxonomy" id="2483353"/>
    <lineage>
        <taxon>Bacteria</taxon>
        <taxon>Bacillati</taxon>
        <taxon>Actinomycetota</taxon>
        <taxon>Actinomycetes</taxon>
        <taxon>Kitasatosporales</taxon>
        <taxon>Streptomycetaceae</taxon>
        <taxon>Streptomyces</taxon>
    </lineage>
</organism>
<proteinExistence type="predicted"/>
<accession>A0A3M2LXC4</accession>
<sequence>APSGTFGAPLPGPRTGGSEEAAPPRRRRRRRTVLAVVLAVVLLAGAGTAAFLLRGGEDEPDPEAVPEEYVGKWVGDIRMSGLSVGTMVVEVSEGRVGERVGTASSTDAIGLATCVDQLTLKAVADGQLTFEAELDSEHSTLSATCVPEPFEFVLRPAGEGEMTFNGYAEGNQSEGSLTLEQDED</sequence>
<evidence type="ECO:0000313" key="4">
    <source>
        <dbReference type="Proteomes" id="UP000278673"/>
    </source>
</evidence>
<keyword evidence="4" id="KW-1185">Reference proteome</keyword>
<evidence type="ECO:0000256" key="2">
    <source>
        <dbReference type="SAM" id="Phobius"/>
    </source>
</evidence>
<comment type="caution">
    <text evidence="3">The sequence shown here is derived from an EMBL/GenBank/DDBJ whole genome shotgun (WGS) entry which is preliminary data.</text>
</comment>
<feature type="region of interest" description="Disordered" evidence="1">
    <location>
        <begin position="1"/>
        <end position="27"/>
    </location>
</feature>
<feature type="non-terminal residue" evidence="3">
    <location>
        <position position="1"/>
    </location>
</feature>
<feature type="compositionally biased region" description="Polar residues" evidence="1">
    <location>
        <begin position="170"/>
        <end position="184"/>
    </location>
</feature>
<dbReference type="Proteomes" id="UP000278673">
    <property type="component" value="Unassembled WGS sequence"/>
</dbReference>
<evidence type="ECO:0000313" key="3">
    <source>
        <dbReference type="EMBL" id="RMI41862.1"/>
    </source>
</evidence>
<dbReference type="AlphaFoldDB" id="A0A3M2LXC4"/>
<name>A0A3M2LXC4_9ACTN</name>
<keyword evidence="2" id="KW-0472">Membrane</keyword>
<keyword evidence="2" id="KW-1133">Transmembrane helix</keyword>
<protein>
    <recommendedName>
        <fullName evidence="5">Serine/threonine protein kinase</fullName>
    </recommendedName>
</protein>
<reference evidence="3 4" key="1">
    <citation type="submission" date="2018-10" db="EMBL/GenBank/DDBJ databases">
        <title>Isolation, diversity and antifungal activity of actinobacteria from wheat.</title>
        <authorList>
            <person name="Han C."/>
        </authorList>
    </citation>
    <scope>NUCLEOTIDE SEQUENCE [LARGE SCALE GENOMIC DNA]</scope>
    <source>
        <strain evidence="3 4">NEAU-YY642</strain>
    </source>
</reference>
<feature type="transmembrane region" description="Helical" evidence="2">
    <location>
        <begin position="33"/>
        <end position="53"/>
    </location>
</feature>